<dbReference type="Pfam" id="PF00725">
    <property type="entry name" value="3HCDH"/>
    <property type="match status" value="1"/>
</dbReference>
<evidence type="ECO:0000256" key="4">
    <source>
        <dbReference type="ARBA" id="ARBA00023002"/>
    </source>
</evidence>
<organism evidence="11 12">
    <name type="scientific">Granulimonas faecalis</name>
    <dbReference type="NCBI Taxonomy" id="2894155"/>
    <lineage>
        <taxon>Bacteria</taxon>
        <taxon>Bacillati</taxon>
        <taxon>Actinomycetota</taxon>
        <taxon>Coriobacteriia</taxon>
        <taxon>Coriobacteriales</taxon>
        <taxon>Kribbibacteriaceae</taxon>
        <taxon>Granulimonas</taxon>
    </lineage>
</organism>
<dbReference type="Proteomes" id="UP001055025">
    <property type="component" value="Unassembled WGS sequence"/>
</dbReference>
<evidence type="ECO:0000256" key="2">
    <source>
        <dbReference type="ARBA" id="ARBA00005086"/>
    </source>
</evidence>
<evidence type="ECO:0000313" key="12">
    <source>
        <dbReference type="Proteomes" id="UP001055025"/>
    </source>
</evidence>
<reference evidence="11" key="1">
    <citation type="journal article" date="2022" name="Int. J. Syst. Evol. Microbiol.">
        <title>Granulimonas faecalis gen. nov., sp. nov., and Leptogranulimonas caecicola gen. nov., sp. nov., novel lactate-producing Atopobiaceae bacteria isolated from mouse intestines, and an emended description of the family Atopobiaceae.</title>
        <authorList>
            <person name="Morinaga K."/>
            <person name="Kusada H."/>
            <person name="Sakamoto S."/>
            <person name="Murakami T."/>
            <person name="Toyoda A."/>
            <person name="Mori H."/>
            <person name="Meng X.Y."/>
            <person name="Takashino M."/>
            <person name="Murotomi K."/>
            <person name="Tamaki H."/>
        </authorList>
    </citation>
    <scope>NUCLEOTIDE SEQUENCE</scope>
    <source>
        <strain evidence="11">OPF53</strain>
    </source>
</reference>
<keyword evidence="4" id="KW-0560">Oxidoreductase</keyword>
<dbReference type="PIRSF" id="PIRSF000105">
    <property type="entry name" value="HCDH"/>
    <property type="match status" value="1"/>
</dbReference>
<dbReference type="InterPro" id="IPR006176">
    <property type="entry name" value="3-OHacyl-CoA_DH_NAD-bd"/>
</dbReference>
<feature type="domain" description="3-hydroxyacyl-CoA dehydrogenase NAD binding" evidence="10">
    <location>
        <begin position="97"/>
        <end position="218"/>
    </location>
</feature>
<keyword evidence="6" id="KW-0443">Lipid metabolism</keyword>
<comment type="pathway">
    <text evidence="1">Lipid metabolism; fatty acid beta-oxidation.</text>
</comment>
<proteinExistence type="predicted"/>
<dbReference type="InterPro" id="IPR036291">
    <property type="entry name" value="NAD(P)-bd_dom_sf"/>
</dbReference>
<comment type="catalytic activity">
    <reaction evidence="7">
        <text>a (3S)-3-hydroxyacyl-CoA + NAD(+) = a 3-oxoacyl-CoA + NADH + H(+)</text>
        <dbReference type="Rhea" id="RHEA:22432"/>
        <dbReference type="ChEBI" id="CHEBI:15378"/>
        <dbReference type="ChEBI" id="CHEBI:57318"/>
        <dbReference type="ChEBI" id="CHEBI:57540"/>
        <dbReference type="ChEBI" id="CHEBI:57945"/>
        <dbReference type="ChEBI" id="CHEBI:90726"/>
        <dbReference type="EC" id="1.1.1.35"/>
    </reaction>
</comment>
<keyword evidence="3" id="KW-0276">Fatty acid metabolism</keyword>
<feature type="site" description="Important for catalytic activity" evidence="8">
    <location>
        <position position="175"/>
    </location>
</feature>
<comment type="caution">
    <text evidence="11">The sequence shown here is derived from an EMBL/GenBank/DDBJ whole genome shotgun (WGS) entry which is preliminary data.</text>
</comment>
<dbReference type="EMBL" id="BQKC01000001">
    <property type="protein sequence ID" value="GJM55956.1"/>
    <property type="molecule type" value="Genomic_DNA"/>
</dbReference>
<accession>A0AAV5B324</accession>
<evidence type="ECO:0000313" key="11">
    <source>
        <dbReference type="EMBL" id="GJM55956.1"/>
    </source>
</evidence>
<dbReference type="Pfam" id="PF02737">
    <property type="entry name" value="3HCDH_N"/>
    <property type="match status" value="1"/>
</dbReference>
<evidence type="ECO:0000256" key="3">
    <source>
        <dbReference type="ARBA" id="ARBA00022832"/>
    </source>
</evidence>
<protein>
    <submittedName>
        <fullName evidence="11">3-hydroxybutyryl-CoA dehydrogenase</fullName>
    </submittedName>
</protein>
<dbReference type="InterPro" id="IPR022694">
    <property type="entry name" value="3-OHacyl-CoA_DH"/>
</dbReference>
<evidence type="ECO:0000256" key="5">
    <source>
        <dbReference type="ARBA" id="ARBA00023027"/>
    </source>
</evidence>
<dbReference type="RefSeq" id="WP_265590980.1">
    <property type="nucleotide sequence ID" value="NZ_BQKC01000001.1"/>
</dbReference>
<comment type="pathway">
    <text evidence="2">Lipid metabolism; butanoate metabolism.</text>
</comment>
<dbReference type="InterPro" id="IPR052242">
    <property type="entry name" value="Mito_3-hydroxyacyl-CoA_DH"/>
</dbReference>
<evidence type="ECO:0000256" key="6">
    <source>
        <dbReference type="ARBA" id="ARBA00023098"/>
    </source>
</evidence>
<dbReference type="GO" id="GO:0006635">
    <property type="term" value="P:fatty acid beta-oxidation"/>
    <property type="evidence" value="ECO:0007669"/>
    <property type="project" value="TreeGrafter"/>
</dbReference>
<dbReference type="GO" id="GO:0070403">
    <property type="term" value="F:NAD+ binding"/>
    <property type="evidence" value="ECO:0007669"/>
    <property type="project" value="InterPro"/>
</dbReference>
<keyword evidence="5" id="KW-0520">NAD</keyword>
<sequence length="324" mass="35236">MAFEKVVVAGGGVLGSQIAFQSAYCGLDTCIWLRSEGSIGRTQPKLDQLVKDYHAQIDAMEAALAKSRADGEPMAPGVWAMGIADPDDFDPARCHGAVDAAAENLRLELDLSAAVADADVVVESMAEQEEAKIEFYKKLAPLMAEKTVVVTNSSSLLPSKFTRYTGRPDRYLAMHFANHIWRNNIAEVMAQPKTSQESFDAIMEFAGQIRMQPLPVRKEKAGYLLNSMLIPFLFSAMDLYVNGISEPESIDTAWVRGTGAPNGPFQILDVVGLVTAYNIVQPYTKVPGFMAPYNFKGISRMLKEKIDAGETGVAAGKGFYTYGG</sequence>
<dbReference type="InterPro" id="IPR008927">
    <property type="entry name" value="6-PGluconate_DH-like_C_sf"/>
</dbReference>
<feature type="domain" description="3-hydroxyacyl-CoA dehydrogenase C-terminal" evidence="9">
    <location>
        <begin position="222"/>
        <end position="322"/>
    </location>
</feature>
<dbReference type="NCBIfam" id="NF006143">
    <property type="entry name" value="PRK08293.1"/>
    <property type="match status" value="1"/>
</dbReference>
<dbReference type="Gene3D" id="1.10.1040.10">
    <property type="entry name" value="N-(1-d-carboxylethyl)-l-norvaline Dehydrogenase, domain 2"/>
    <property type="match status" value="1"/>
</dbReference>
<dbReference type="SUPFAM" id="SSF51735">
    <property type="entry name" value="NAD(P)-binding Rossmann-fold domains"/>
    <property type="match status" value="1"/>
</dbReference>
<dbReference type="PANTHER" id="PTHR43561">
    <property type="match status" value="1"/>
</dbReference>
<dbReference type="InterPro" id="IPR006108">
    <property type="entry name" value="3HC_DH_C"/>
</dbReference>
<dbReference type="SUPFAM" id="SSF48179">
    <property type="entry name" value="6-phosphogluconate dehydrogenase C-terminal domain-like"/>
    <property type="match status" value="1"/>
</dbReference>
<evidence type="ECO:0000256" key="7">
    <source>
        <dbReference type="ARBA" id="ARBA00049556"/>
    </source>
</evidence>
<name>A0AAV5B324_9ACTN</name>
<dbReference type="AlphaFoldDB" id="A0AAV5B324"/>
<keyword evidence="12" id="KW-1185">Reference proteome</keyword>
<evidence type="ECO:0000256" key="8">
    <source>
        <dbReference type="PIRSR" id="PIRSR000105-1"/>
    </source>
</evidence>
<evidence type="ECO:0000259" key="10">
    <source>
        <dbReference type="Pfam" id="PF02737"/>
    </source>
</evidence>
<evidence type="ECO:0000259" key="9">
    <source>
        <dbReference type="Pfam" id="PF00725"/>
    </source>
</evidence>
<gene>
    <name evidence="11" type="ORF">ATOP_16110</name>
</gene>
<dbReference type="InterPro" id="IPR013328">
    <property type="entry name" value="6PGD_dom2"/>
</dbReference>
<dbReference type="Gene3D" id="3.40.50.720">
    <property type="entry name" value="NAD(P)-binding Rossmann-like Domain"/>
    <property type="match status" value="1"/>
</dbReference>
<evidence type="ECO:0000256" key="1">
    <source>
        <dbReference type="ARBA" id="ARBA00005005"/>
    </source>
</evidence>
<dbReference type="PANTHER" id="PTHR43561:SF3">
    <property type="entry name" value="HYDROXYACYL-COENZYME A DEHYDROGENASE, MITOCHONDRIAL"/>
    <property type="match status" value="1"/>
</dbReference>
<dbReference type="GO" id="GO:0003857">
    <property type="term" value="F:(3S)-3-hydroxyacyl-CoA dehydrogenase (NAD+) activity"/>
    <property type="evidence" value="ECO:0007669"/>
    <property type="project" value="UniProtKB-EC"/>
</dbReference>